<dbReference type="Pfam" id="PF00005">
    <property type="entry name" value="ABC_tran"/>
    <property type="match status" value="2"/>
</dbReference>
<name>A0ABV4AEF0_9GAMM</name>
<evidence type="ECO:0000256" key="2">
    <source>
        <dbReference type="ARBA" id="ARBA00022741"/>
    </source>
</evidence>
<keyword evidence="1" id="KW-0677">Repeat</keyword>
<sequence length="635" mass="70299">MLRLEHLDLRRGADLLLQDVNLTVHPGWRVGLTGRNGCGKSSLLALLCGTLEADLGHYQRPADWRLGIMAQEVPALAQPALEYVLDGHLGLRDAEHALAAAQDADDGHAIASAHARLDALGAWVLPARAATLLAGLGFADSVQHNPVASFSGGWRMRLNLARVLLSDADLLLLDEPTNHLDLDAVLWLQDYLAQFPGTLMLISHDRDFLDAVVTHIAHIEHQQLTLYSGNYSAFEQLRAARLAHQDSEFRKQEAQRAHLQKFIDRFKAKASKARQAQSRVKALEKLELIAPAHSASPFRFDFPAPAHLPDPMLDLENVQCGYHTDDGDLVILDRVTFHLRPESRIGLLGRNGAGKSTLIRTLAGQLPALGGRLQAGPDLVIGYFHQQQVDALPQDGTPMALMQAAQPQWEESRVRSELGRFAFHGDMVFDPVHRFSGGEKSRLALALLIQQRPALLLLDEPANHLDLDMREALTMALQSYEGAVVLVSHDRHLLETTVDDLLLVADGGVRPFDGDLDDYARWLREQQRGRAAAEQPAEAPRQDARAKRQEAAQKRTALRPLRQAVEQLEKKMARCTDALAELEQALGNEALYQPEHKAELTRLVAEQGQQRSTLEALEEQLLDAMEALEQAEQDS</sequence>
<evidence type="ECO:0000313" key="8">
    <source>
        <dbReference type="Proteomes" id="UP001562065"/>
    </source>
</evidence>
<dbReference type="Proteomes" id="UP001562065">
    <property type="component" value="Unassembled WGS sequence"/>
</dbReference>
<evidence type="ECO:0000256" key="5">
    <source>
        <dbReference type="SAM" id="MobiDB-lite"/>
    </source>
</evidence>
<comment type="caution">
    <text evidence="7">The sequence shown here is derived from an EMBL/GenBank/DDBJ whole genome shotgun (WGS) entry which is preliminary data.</text>
</comment>
<keyword evidence="3 7" id="KW-0067">ATP-binding</keyword>
<keyword evidence="8" id="KW-1185">Reference proteome</keyword>
<dbReference type="InterPro" id="IPR027417">
    <property type="entry name" value="P-loop_NTPase"/>
</dbReference>
<keyword evidence="4" id="KW-0175">Coiled coil</keyword>
<proteinExistence type="predicted"/>
<dbReference type="PANTHER" id="PTHR19211:SF14">
    <property type="entry name" value="ATP-BINDING CASSETTE SUB-FAMILY F MEMBER 1"/>
    <property type="match status" value="1"/>
</dbReference>
<feature type="domain" description="ABC transporter" evidence="6">
    <location>
        <begin position="2"/>
        <end position="246"/>
    </location>
</feature>
<evidence type="ECO:0000256" key="1">
    <source>
        <dbReference type="ARBA" id="ARBA00022737"/>
    </source>
</evidence>
<feature type="compositionally biased region" description="Basic and acidic residues" evidence="5">
    <location>
        <begin position="540"/>
        <end position="553"/>
    </location>
</feature>
<dbReference type="SMART" id="SM00382">
    <property type="entry name" value="AAA"/>
    <property type="match status" value="2"/>
</dbReference>
<dbReference type="RefSeq" id="WP_369454147.1">
    <property type="nucleotide sequence ID" value="NZ_JBGCUO010000001.1"/>
</dbReference>
<feature type="coiled-coil region" evidence="4">
    <location>
        <begin position="561"/>
        <end position="634"/>
    </location>
</feature>
<dbReference type="SUPFAM" id="SSF52540">
    <property type="entry name" value="P-loop containing nucleoside triphosphate hydrolases"/>
    <property type="match status" value="2"/>
</dbReference>
<dbReference type="PANTHER" id="PTHR19211">
    <property type="entry name" value="ATP-BINDING TRANSPORT PROTEIN-RELATED"/>
    <property type="match status" value="1"/>
</dbReference>
<evidence type="ECO:0000256" key="4">
    <source>
        <dbReference type="SAM" id="Coils"/>
    </source>
</evidence>
<evidence type="ECO:0000256" key="3">
    <source>
        <dbReference type="ARBA" id="ARBA00022840"/>
    </source>
</evidence>
<dbReference type="InterPro" id="IPR003439">
    <property type="entry name" value="ABC_transporter-like_ATP-bd"/>
</dbReference>
<protein>
    <submittedName>
        <fullName evidence="7">ATP-binding cassette domain-containing protein</fullName>
    </submittedName>
</protein>
<reference evidence="7 8" key="1">
    <citation type="submission" date="2024-07" db="EMBL/GenBank/DDBJ databases">
        <authorList>
            <person name="Ren Q."/>
        </authorList>
    </citation>
    <scope>NUCLEOTIDE SEQUENCE [LARGE SCALE GENOMIC DNA]</scope>
    <source>
        <strain evidence="7 8">REN37</strain>
    </source>
</reference>
<keyword evidence="2" id="KW-0547">Nucleotide-binding</keyword>
<dbReference type="Gene3D" id="3.40.50.300">
    <property type="entry name" value="P-loop containing nucleotide triphosphate hydrolases"/>
    <property type="match status" value="2"/>
</dbReference>
<evidence type="ECO:0000259" key="6">
    <source>
        <dbReference type="PROSITE" id="PS50893"/>
    </source>
</evidence>
<dbReference type="PROSITE" id="PS50893">
    <property type="entry name" value="ABC_TRANSPORTER_2"/>
    <property type="match status" value="2"/>
</dbReference>
<feature type="domain" description="ABC transporter" evidence="6">
    <location>
        <begin position="313"/>
        <end position="531"/>
    </location>
</feature>
<dbReference type="EMBL" id="JBGCUO010000001">
    <property type="protein sequence ID" value="MEY1660907.1"/>
    <property type="molecule type" value="Genomic_DNA"/>
</dbReference>
<dbReference type="GO" id="GO:0005524">
    <property type="term" value="F:ATP binding"/>
    <property type="evidence" value="ECO:0007669"/>
    <property type="project" value="UniProtKB-KW"/>
</dbReference>
<feature type="region of interest" description="Disordered" evidence="5">
    <location>
        <begin position="527"/>
        <end position="555"/>
    </location>
</feature>
<feature type="compositionally biased region" description="Low complexity" evidence="5">
    <location>
        <begin position="529"/>
        <end position="539"/>
    </location>
</feature>
<accession>A0ABV4AEF0</accession>
<dbReference type="PROSITE" id="PS00211">
    <property type="entry name" value="ABC_TRANSPORTER_1"/>
    <property type="match status" value="2"/>
</dbReference>
<dbReference type="InterPro" id="IPR050611">
    <property type="entry name" value="ABCF"/>
</dbReference>
<dbReference type="Pfam" id="PF12848">
    <property type="entry name" value="ABC_tran_Xtn"/>
    <property type="match status" value="1"/>
</dbReference>
<dbReference type="CDD" id="cd03221">
    <property type="entry name" value="ABCF_EF-3"/>
    <property type="match status" value="2"/>
</dbReference>
<dbReference type="InterPro" id="IPR003593">
    <property type="entry name" value="AAA+_ATPase"/>
</dbReference>
<dbReference type="InterPro" id="IPR032781">
    <property type="entry name" value="ABC_tran_Xtn"/>
</dbReference>
<dbReference type="InterPro" id="IPR017871">
    <property type="entry name" value="ABC_transporter-like_CS"/>
</dbReference>
<gene>
    <name evidence="7" type="ORF">AB5I84_01965</name>
</gene>
<evidence type="ECO:0000313" key="7">
    <source>
        <dbReference type="EMBL" id="MEY1660907.1"/>
    </source>
</evidence>
<organism evidence="7 8">
    <name type="scientific">Isoalcanivorax beigongshangi</name>
    <dbReference type="NCBI Taxonomy" id="3238810"/>
    <lineage>
        <taxon>Bacteria</taxon>
        <taxon>Pseudomonadati</taxon>
        <taxon>Pseudomonadota</taxon>
        <taxon>Gammaproteobacteria</taxon>
        <taxon>Oceanospirillales</taxon>
        <taxon>Alcanivoracaceae</taxon>
        <taxon>Isoalcanivorax</taxon>
    </lineage>
</organism>